<sequence length="441" mass="49295">MSSSTAPLTDSNPRQTVKKRAVTTELRRDVEIYSEEGVHANSVDAVLVNGRDLINRARVDPSQARRNPVNSTVLPHRKKPRPEKSRWETIVSILAKNSLLCIALFFLWKSVFDLYDGFSDKPVPLIPALDFEGRVAEVEKLVKTSARMTQVQLDAMGAKVDDVMGSFRRELMRIKDAGGKIESELRELAVRTENLNKSLGALGGSDLLSKEEYDLFLEEFRRVKSVEGFGGGSSLDVITAVAREIVMKEIEKHAADGLGRVDYALGPGGAWVVRHSKAYIRKRSWILTGPFSVHPDAQKMLEPSFGEPGKCFALNGSSGFVEIKLKTGIIPEAVTLEHVAKSVAFDRSTAPRDCRVSVWFEGLEDKPSVRDERMFPLLEFTYDLERSNAQTFDIDVSDSGIINMVRLDITSNHGNPDYTCVYRFRVHGHEPDHVFMNVVDQ</sequence>
<dbReference type="EMBL" id="JAUJYO010000004">
    <property type="protein sequence ID" value="KAK1318473.1"/>
    <property type="molecule type" value="Genomic_DNA"/>
</dbReference>
<dbReference type="PROSITE" id="PS51469">
    <property type="entry name" value="SUN"/>
    <property type="match status" value="1"/>
</dbReference>
<keyword evidence="3" id="KW-1133">Transmembrane helix</keyword>
<proteinExistence type="predicted"/>
<feature type="region of interest" description="Disordered" evidence="5">
    <location>
        <begin position="60"/>
        <end position="81"/>
    </location>
</feature>
<dbReference type="PANTHER" id="PTHR12911:SF8">
    <property type="entry name" value="KLAROID PROTEIN-RELATED"/>
    <property type="match status" value="1"/>
</dbReference>
<keyword evidence="8" id="KW-1185">Reference proteome</keyword>
<evidence type="ECO:0000256" key="1">
    <source>
        <dbReference type="ARBA" id="ARBA00004370"/>
    </source>
</evidence>
<dbReference type="AlphaFoldDB" id="A0AAV9F273"/>
<reference evidence="7" key="2">
    <citation type="submission" date="2023-06" db="EMBL/GenBank/DDBJ databases">
        <authorList>
            <person name="Ma L."/>
            <person name="Liu K.-W."/>
            <person name="Li Z."/>
            <person name="Hsiao Y.-Y."/>
            <person name="Qi Y."/>
            <person name="Fu T."/>
            <person name="Tang G."/>
            <person name="Zhang D."/>
            <person name="Sun W.-H."/>
            <person name="Liu D.-K."/>
            <person name="Li Y."/>
            <person name="Chen G.-Z."/>
            <person name="Liu X.-D."/>
            <person name="Liao X.-Y."/>
            <person name="Jiang Y.-T."/>
            <person name="Yu X."/>
            <person name="Hao Y."/>
            <person name="Huang J."/>
            <person name="Zhao X.-W."/>
            <person name="Ke S."/>
            <person name="Chen Y.-Y."/>
            <person name="Wu W.-L."/>
            <person name="Hsu J.-L."/>
            <person name="Lin Y.-F."/>
            <person name="Huang M.-D."/>
            <person name="Li C.-Y."/>
            <person name="Huang L."/>
            <person name="Wang Z.-W."/>
            <person name="Zhao X."/>
            <person name="Zhong W.-Y."/>
            <person name="Peng D.-H."/>
            <person name="Ahmad S."/>
            <person name="Lan S."/>
            <person name="Zhang J.-S."/>
            <person name="Tsai W.-C."/>
            <person name="Van De Peer Y."/>
            <person name="Liu Z.-J."/>
        </authorList>
    </citation>
    <scope>NUCLEOTIDE SEQUENCE</scope>
    <source>
        <strain evidence="7">CP</strain>
        <tissue evidence="7">Leaves</tissue>
    </source>
</reference>
<gene>
    <name evidence="7" type="ORF">QJS10_CPB04g00551</name>
</gene>
<evidence type="ECO:0000313" key="7">
    <source>
        <dbReference type="EMBL" id="KAK1318473.1"/>
    </source>
</evidence>
<dbReference type="PANTHER" id="PTHR12911">
    <property type="entry name" value="SAD1/UNC-84-LIKE PROTEIN-RELATED"/>
    <property type="match status" value="1"/>
</dbReference>
<reference evidence="7" key="1">
    <citation type="journal article" date="2023" name="Nat. Commun.">
        <title>Diploid and tetraploid genomes of Acorus and the evolution of monocots.</title>
        <authorList>
            <person name="Ma L."/>
            <person name="Liu K.W."/>
            <person name="Li Z."/>
            <person name="Hsiao Y.Y."/>
            <person name="Qi Y."/>
            <person name="Fu T."/>
            <person name="Tang G.D."/>
            <person name="Zhang D."/>
            <person name="Sun W.H."/>
            <person name="Liu D.K."/>
            <person name="Li Y."/>
            <person name="Chen G.Z."/>
            <person name="Liu X.D."/>
            <person name="Liao X.Y."/>
            <person name="Jiang Y.T."/>
            <person name="Yu X."/>
            <person name="Hao Y."/>
            <person name="Huang J."/>
            <person name="Zhao X.W."/>
            <person name="Ke S."/>
            <person name="Chen Y.Y."/>
            <person name="Wu W.L."/>
            <person name="Hsu J.L."/>
            <person name="Lin Y.F."/>
            <person name="Huang M.D."/>
            <person name="Li C.Y."/>
            <person name="Huang L."/>
            <person name="Wang Z.W."/>
            <person name="Zhao X."/>
            <person name="Zhong W.Y."/>
            <person name="Peng D.H."/>
            <person name="Ahmad S."/>
            <person name="Lan S."/>
            <person name="Zhang J.S."/>
            <person name="Tsai W.C."/>
            <person name="Van de Peer Y."/>
            <person name="Liu Z.J."/>
        </authorList>
    </citation>
    <scope>NUCLEOTIDE SEQUENCE</scope>
    <source>
        <strain evidence="7">CP</strain>
    </source>
</reference>
<dbReference type="Proteomes" id="UP001180020">
    <property type="component" value="Unassembled WGS sequence"/>
</dbReference>
<feature type="region of interest" description="Disordered" evidence="5">
    <location>
        <begin position="1"/>
        <end position="21"/>
    </location>
</feature>
<accession>A0AAV9F273</accession>
<evidence type="ECO:0000259" key="6">
    <source>
        <dbReference type="PROSITE" id="PS51469"/>
    </source>
</evidence>
<dbReference type="GO" id="GO:0016020">
    <property type="term" value="C:membrane"/>
    <property type="evidence" value="ECO:0007669"/>
    <property type="project" value="UniProtKB-SubCell"/>
</dbReference>
<comment type="caution">
    <text evidence="7">The sequence shown here is derived from an EMBL/GenBank/DDBJ whole genome shotgun (WGS) entry which is preliminary data.</text>
</comment>
<keyword evidence="4" id="KW-0472">Membrane</keyword>
<keyword evidence="2" id="KW-0812">Transmembrane</keyword>
<evidence type="ECO:0000256" key="5">
    <source>
        <dbReference type="SAM" id="MobiDB-lite"/>
    </source>
</evidence>
<feature type="domain" description="SUN" evidence="6">
    <location>
        <begin position="253"/>
        <end position="431"/>
    </location>
</feature>
<dbReference type="GO" id="GO:0005635">
    <property type="term" value="C:nuclear envelope"/>
    <property type="evidence" value="ECO:0007669"/>
    <property type="project" value="TreeGrafter"/>
</dbReference>
<comment type="subcellular location">
    <subcellularLocation>
        <location evidence="1">Membrane</location>
    </subcellularLocation>
</comment>
<feature type="compositionally biased region" description="Polar residues" evidence="5">
    <location>
        <begin position="64"/>
        <end position="73"/>
    </location>
</feature>
<dbReference type="GO" id="GO:0043495">
    <property type="term" value="F:protein-membrane adaptor activity"/>
    <property type="evidence" value="ECO:0007669"/>
    <property type="project" value="TreeGrafter"/>
</dbReference>
<name>A0AAV9F273_ACOCL</name>
<evidence type="ECO:0000256" key="3">
    <source>
        <dbReference type="ARBA" id="ARBA00022989"/>
    </source>
</evidence>
<organism evidence="7 8">
    <name type="scientific">Acorus calamus</name>
    <name type="common">Sweet flag</name>
    <dbReference type="NCBI Taxonomy" id="4465"/>
    <lineage>
        <taxon>Eukaryota</taxon>
        <taxon>Viridiplantae</taxon>
        <taxon>Streptophyta</taxon>
        <taxon>Embryophyta</taxon>
        <taxon>Tracheophyta</taxon>
        <taxon>Spermatophyta</taxon>
        <taxon>Magnoliopsida</taxon>
        <taxon>Liliopsida</taxon>
        <taxon>Acoraceae</taxon>
        <taxon>Acorus</taxon>
    </lineage>
</organism>
<evidence type="ECO:0000313" key="8">
    <source>
        <dbReference type="Proteomes" id="UP001180020"/>
    </source>
</evidence>
<protein>
    <recommendedName>
        <fullName evidence="6">SUN domain-containing protein</fullName>
    </recommendedName>
</protein>
<dbReference type="InterPro" id="IPR045119">
    <property type="entry name" value="SUN1-5"/>
</dbReference>
<feature type="compositionally biased region" description="Polar residues" evidence="5">
    <location>
        <begin position="1"/>
        <end position="15"/>
    </location>
</feature>
<dbReference type="Pfam" id="PF07738">
    <property type="entry name" value="Sad1_UNC"/>
    <property type="match status" value="1"/>
</dbReference>
<dbReference type="Gene3D" id="2.60.120.260">
    <property type="entry name" value="Galactose-binding domain-like"/>
    <property type="match status" value="1"/>
</dbReference>
<dbReference type="InterPro" id="IPR012919">
    <property type="entry name" value="SUN_dom"/>
</dbReference>
<evidence type="ECO:0000256" key="2">
    <source>
        <dbReference type="ARBA" id="ARBA00022692"/>
    </source>
</evidence>
<evidence type="ECO:0000256" key="4">
    <source>
        <dbReference type="ARBA" id="ARBA00023136"/>
    </source>
</evidence>